<sequence>MVRKVGRKMAGCVPVRQTPTGWEVLLVDTSKHADVWVFPKGGVKKIEKPRVAAVRETREEAGVTGVDGAKLGAFPVKTGIQKMFLLHVTAVLNTPADGWTEAGSRQRQWVDLATAEELLSPEPEALARVGARIRRRRPELMVIIDAAAAVLAAVPRGVSAEEAAAATRAAAEAMAADAATSPTMTALTVGSPLSSNGADVTVAGADDEVGWEAAEEAAAEAVTASTPHCCEACIGAAGGCGGRGCTPSSRRVVLSPAAADGDGTKGEAGRLISVRSVGGTVHMPGVCVQ</sequence>
<dbReference type="Proteomes" id="UP000798662">
    <property type="component" value="Chromosome 3"/>
</dbReference>
<dbReference type="EMBL" id="CM020620">
    <property type="protein sequence ID" value="KAK1869473.1"/>
    <property type="molecule type" value="Genomic_DNA"/>
</dbReference>
<evidence type="ECO:0000313" key="2">
    <source>
        <dbReference type="Proteomes" id="UP000798662"/>
    </source>
</evidence>
<accession>A0ACC3CHY3</accession>
<evidence type="ECO:0000313" key="1">
    <source>
        <dbReference type="EMBL" id="KAK1869473.1"/>
    </source>
</evidence>
<protein>
    <submittedName>
        <fullName evidence="1">Uncharacterized protein</fullName>
    </submittedName>
</protein>
<gene>
    <name evidence="1" type="ORF">I4F81_011949</name>
</gene>
<comment type="caution">
    <text evidence="1">The sequence shown here is derived from an EMBL/GenBank/DDBJ whole genome shotgun (WGS) entry which is preliminary data.</text>
</comment>
<name>A0ACC3CHY3_PYRYE</name>
<proteinExistence type="predicted"/>
<keyword evidence="2" id="KW-1185">Reference proteome</keyword>
<reference evidence="1" key="1">
    <citation type="submission" date="2019-11" db="EMBL/GenBank/DDBJ databases">
        <title>Nori genome reveals adaptations in red seaweeds to the harsh intertidal environment.</title>
        <authorList>
            <person name="Wang D."/>
            <person name="Mao Y."/>
        </authorList>
    </citation>
    <scope>NUCLEOTIDE SEQUENCE</scope>
    <source>
        <tissue evidence="1">Gametophyte</tissue>
    </source>
</reference>
<organism evidence="1 2">
    <name type="scientific">Pyropia yezoensis</name>
    <name type="common">Susabi-nori</name>
    <name type="synonym">Porphyra yezoensis</name>
    <dbReference type="NCBI Taxonomy" id="2788"/>
    <lineage>
        <taxon>Eukaryota</taxon>
        <taxon>Rhodophyta</taxon>
        <taxon>Bangiophyceae</taxon>
        <taxon>Bangiales</taxon>
        <taxon>Bangiaceae</taxon>
        <taxon>Pyropia</taxon>
    </lineage>
</organism>